<dbReference type="Proteomes" id="UP000261520">
    <property type="component" value="Unplaced"/>
</dbReference>
<dbReference type="GO" id="GO:0005811">
    <property type="term" value="C:lipid droplet"/>
    <property type="evidence" value="ECO:0007669"/>
    <property type="project" value="UniProtKB-SubCell"/>
</dbReference>
<dbReference type="STRING" id="409849.ENSPMGP00000027087"/>
<dbReference type="GO" id="GO:0005829">
    <property type="term" value="C:cytosol"/>
    <property type="evidence" value="ECO:0007669"/>
    <property type="project" value="TreeGrafter"/>
</dbReference>
<feature type="region of interest" description="Disordered" evidence="4">
    <location>
        <begin position="332"/>
        <end position="365"/>
    </location>
</feature>
<reference evidence="5" key="1">
    <citation type="submission" date="2025-08" db="UniProtKB">
        <authorList>
            <consortium name="Ensembl"/>
        </authorList>
    </citation>
    <scope>IDENTIFICATION</scope>
</reference>
<evidence type="ECO:0008006" key="7">
    <source>
        <dbReference type="Google" id="ProtNLM"/>
    </source>
</evidence>
<feature type="region of interest" description="Disordered" evidence="4">
    <location>
        <begin position="389"/>
        <end position="410"/>
    </location>
</feature>
<dbReference type="PANTHER" id="PTHR14024">
    <property type="entry name" value="PERILIPIN"/>
    <property type="match status" value="1"/>
</dbReference>
<accession>A0A3B4BBF5</accession>
<evidence type="ECO:0000256" key="4">
    <source>
        <dbReference type="SAM" id="MobiDB-lite"/>
    </source>
</evidence>
<reference evidence="5" key="2">
    <citation type="submission" date="2025-09" db="UniProtKB">
        <authorList>
            <consortium name="Ensembl"/>
        </authorList>
    </citation>
    <scope>IDENTIFICATION</scope>
</reference>
<comment type="similarity">
    <text evidence="2">Belongs to the perilipin family.</text>
</comment>
<dbReference type="GO" id="GO:0010890">
    <property type="term" value="P:positive regulation of triglyceride storage"/>
    <property type="evidence" value="ECO:0007669"/>
    <property type="project" value="TreeGrafter"/>
</dbReference>
<organism evidence="5 6">
    <name type="scientific">Periophthalmus magnuspinnatus</name>
    <dbReference type="NCBI Taxonomy" id="409849"/>
    <lineage>
        <taxon>Eukaryota</taxon>
        <taxon>Metazoa</taxon>
        <taxon>Chordata</taxon>
        <taxon>Craniata</taxon>
        <taxon>Vertebrata</taxon>
        <taxon>Euteleostomi</taxon>
        <taxon>Actinopterygii</taxon>
        <taxon>Neopterygii</taxon>
        <taxon>Teleostei</taxon>
        <taxon>Neoteleostei</taxon>
        <taxon>Acanthomorphata</taxon>
        <taxon>Gobiaria</taxon>
        <taxon>Gobiiformes</taxon>
        <taxon>Gobioidei</taxon>
        <taxon>Gobiidae</taxon>
        <taxon>Oxudercinae</taxon>
        <taxon>Periophthalmus</taxon>
    </lineage>
</organism>
<dbReference type="Pfam" id="PF03036">
    <property type="entry name" value="Perilipin"/>
    <property type="match status" value="1"/>
</dbReference>
<dbReference type="GO" id="GO:0019915">
    <property type="term" value="P:lipid storage"/>
    <property type="evidence" value="ECO:0007669"/>
    <property type="project" value="TreeGrafter"/>
</dbReference>
<keyword evidence="3" id="KW-0551">Lipid droplet</keyword>
<evidence type="ECO:0000313" key="6">
    <source>
        <dbReference type="Proteomes" id="UP000261520"/>
    </source>
</evidence>
<protein>
    <recommendedName>
        <fullName evidence="7">Perilipin 6</fullName>
    </recommendedName>
</protein>
<evidence type="ECO:0000256" key="3">
    <source>
        <dbReference type="ARBA" id="ARBA00022677"/>
    </source>
</evidence>
<sequence>MPLIQSALQSLTSAYSQVKGRHPLLQIMGGVAEVGVVSVSQVALKQATPLLTSLQPQIRAVSSLALLGLDRLEQNFPILQQSTDQVSSHLRDALAITLDDLQLWVVEGVDVALEGVERGAELVSERGRALLRALQGSKVGQAAFSGLDDLLTRLEEVTAFYLPLPPTLRNAKTSSSSDHSWFGSSENVFQTCFRFVSVLLQSCLSTVLDLVGDLLHSLQSLVVALLYRAEDLREGALVEIRNRALVLVQFGPVQRVLELPEQIQNLVRDLQELSKLLLQLLINATPLYNLVLHSYIHSSNSSSSTCSNSLSLCSLFLKAMDGRPRRRRSLYSLSARGTQSPEPRRQSDEQEVPPTALEVPAPRRPSATDLLLAPLRQFVSQSQKAFEYLSPNVGHAPNAQETTEHAPTGR</sequence>
<proteinExistence type="inferred from homology"/>
<dbReference type="Ensembl" id="ENSPMGT00000028858.1">
    <property type="protein sequence ID" value="ENSPMGP00000027087.1"/>
    <property type="gene ID" value="ENSPMGG00000021873.1"/>
</dbReference>
<name>A0A3B4BBF5_9GOBI</name>
<keyword evidence="6" id="KW-1185">Reference proteome</keyword>
<dbReference type="InterPro" id="IPR004279">
    <property type="entry name" value="Perilipin"/>
</dbReference>
<dbReference type="AlphaFoldDB" id="A0A3B4BBF5"/>
<evidence type="ECO:0000256" key="2">
    <source>
        <dbReference type="ARBA" id="ARBA00006311"/>
    </source>
</evidence>
<dbReference type="PANTHER" id="PTHR14024:SF48">
    <property type="entry name" value="PERILIPIN 6"/>
    <property type="match status" value="1"/>
</dbReference>
<evidence type="ECO:0000256" key="1">
    <source>
        <dbReference type="ARBA" id="ARBA00004502"/>
    </source>
</evidence>
<comment type="subcellular location">
    <subcellularLocation>
        <location evidence="1">Lipid droplet</location>
    </subcellularLocation>
</comment>
<evidence type="ECO:0000313" key="5">
    <source>
        <dbReference type="Ensembl" id="ENSPMGP00000027087.1"/>
    </source>
</evidence>